<dbReference type="InterPro" id="IPR045621">
    <property type="entry name" value="BPD_transp_1_N"/>
</dbReference>
<accession>A0A7K3M6G0</accession>
<feature type="domain" description="ABC transmembrane type-1" evidence="8">
    <location>
        <begin position="117"/>
        <end position="322"/>
    </location>
</feature>
<dbReference type="RefSeq" id="WP_162451602.1">
    <property type="nucleotide sequence ID" value="NZ_WLZY01000006.1"/>
</dbReference>
<dbReference type="Pfam" id="PF19300">
    <property type="entry name" value="BPD_transp_1_N"/>
    <property type="match status" value="1"/>
</dbReference>
<dbReference type="Proteomes" id="UP000460435">
    <property type="component" value="Unassembled WGS sequence"/>
</dbReference>
<dbReference type="CDD" id="cd06261">
    <property type="entry name" value="TM_PBP2"/>
    <property type="match status" value="1"/>
</dbReference>
<evidence type="ECO:0000259" key="8">
    <source>
        <dbReference type="PROSITE" id="PS50928"/>
    </source>
</evidence>
<feature type="transmembrane region" description="Helical" evidence="7">
    <location>
        <begin position="165"/>
        <end position="187"/>
    </location>
</feature>
<comment type="caution">
    <text evidence="9">The sequence shown here is derived from an EMBL/GenBank/DDBJ whole genome shotgun (WGS) entry which is preliminary data.</text>
</comment>
<evidence type="ECO:0000256" key="6">
    <source>
        <dbReference type="ARBA" id="ARBA00023136"/>
    </source>
</evidence>
<keyword evidence="10" id="KW-1185">Reference proteome</keyword>
<reference evidence="9 10" key="1">
    <citation type="submission" date="2019-11" db="EMBL/GenBank/DDBJ databases">
        <authorList>
            <person name="Li X.-J."/>
            <person name="Feng X.-M."/>
        </authorList>
    </citation>
    <scope>NUCLEOTIDE SEQUENCE [LARGE SCALE GENOMIC DNA]</scope>
    <source>
        <strain evidence="9 10">XMNu-373</strain>
    </source>
</reference>
<dbReference type="GO" id="GO:0005886">
    <property type="term" value="C:plasma membrane"/>
    <property type="evidence" value="ECO:0007669"/>
    <property type="project" value="UniProtKB-SubCell"/>
</dbReference>
<evidence type="ECO:0000256" key="7">
    <source>
        <dbReference type="RuleBase" id="RU363032"/>
    </source>
</evidence>
<dbReference type="Gene3D" id="1.10.3720.10">
    <property type="entry name" value="MetI-like"/>
    <property type="match status" value="1"/>
</dbReference>
<keyword evidence="6 7" id="KW-0472">Membrane</keyword>
<feature type="transmembrane region" description="Helical" evidence="7">
    <location>
        <begin position="304"/>
        <end position="325"/>
    </location>
</feature>
<dbReference type="PROSITE" id="PS50928">
    <property type="entry name" value="ABC_TM1"/>
    <property type="match status" value="1"/>
</dbReference>
<evidence type="ECO:0000256" key="2">
    <source>
        <dbReference type="ARBA" id="ARBA00022448"/>
    </source>
</evidence>
<dbReference type="Pfam" id="PF00528">
    <property type="entry name" value="BPD_transp_1"/>
    <property type="match status" value="1"/>
</dbReference>
<dbReference type="SUPFAM" id="SSF161098">
    <property type="entry name" value="MetI-like"/>
    <property type="match status" value="1"/>
</dbReference>
<keyword evidence="2 7" id="KW-0813">Transport</keyword>
<keyword evidence="3" id="KW-1003">Cell membrane</keyword>
<protein>
    <submittedName>
        <fullName evidence="9">ABC transporter permease subunit</fullName>
    </submittedName>
</protein>
<feature type="transmembrane region" description="Helical" evidence="7">
    <location>
        <begin position="199"/>
        <end position="218"/>
    </location>
</feature>
<evidence type="ECO:0000256" key="5">
    <source>
        <dbReference type="ARBA" id="ARBA00022989"/>
    </source>
</evidence>
<feature type="transmembrane region" description="Helical" evidence="7">
    <location>
        <begin position="125"/>
        <end position="145"/>
    </location>
</feature>
<feature type="transmembrane region" description="Helical" evidence="7">
    <location>
        <begin position="31"/>
        <end position="52"/>
    </location>
</feature>
<dbReference type="InterPro" id="IPR000515">
    <property type="entry name" value="MetI-like"/>
</dbReference>
<gene>
    <name evidence="9" type="ORF">F7O44_17615</name>
</gene>
<keyword evidence="5 7" id="KW-1133">Transmembrane helix</keyword>
<dbReference type="AlphaFoldDB" id="A0A7K3M6G0"/>
<dbReference type="InterPro" id="IPR035906">
    <property type="entry name" value="MetI-like_sf"/>
</dbReference>
<comment type="similarity">
    <text evidence="7">Belongs to the binding-protein-dependent transport system permease family.</text>
</comment>
<dbReference type="GO" id="GO:0071916">
    <property type="term" value="F:dipeptide transmembrane transporter activity"/>
    <property type="evidence" value="ECO:0007669"/>
    <property type="project" value="TreeGrafter"/>
</dbReference>
<dbReference type="PANTHER" id="PTHR43163">
    <property type="entry name" value="DIPEPTIDE TRANSPORT SYSTEM PERMEASE PROTEIN DPPB-RELATED"/>
    <property type="match status" value="1"/>
</dbReference>
<evidence type="ECO:0000256" key="3">
    <source>
        <dbReference type="ARBA" id="ARBA00022475"/>
    </source>
</evidence>
<dbReference type="PANTHER" id="PTHR43163:SF6">
    <property type="entry name" value="DIPEPTIDE TRANSPORT SYSTEM PERMEASE PROTEIN DPPB-RELATED"/>
    <property type="match status" value="1"/>
</dbReference>
<evidence type="ECO:0000256" key="4">
    <source>
        <dbReference type="ARBA" id="ARBA00022692"/>
    </source>
</evidence>
<evidence type="ECO:0000256" key="1">
    <source>
        <dbReference type="ARBA" id="ARBA00004651"/>
    </source>
</evidence>
<dbReference type="EMBL" id="WLZY01000006">
    <property type="protein sequence ID" value="NDL58889.1"/>
    <property type="molecule type" value="Genomic_DNA"/>
</dbReference>
<organism evidence="9 10">
    <name type="scientific">Phytoactinopolyspora mesophila</name>
    <dbReference type="NCBI Taxonomy" id="2650750"/>
    <lineage>
        <taxon>Bacteria</taxon>
        <taxon>Bacillati</taxon>
        <taxon>Actinomycetota</taxon>
        <taxon>Actinomycetes</taxon>
        <taxon>Jiangellales</taxon>
        <taxon>Jiangellaceae</taxon>
        <taxon>Phytoactinopolyspora</taxon>
    </lineage>
</organism>
<evidence type="ECO:0000313" key="9">
    <source>
        <dbReference type="EMBL" id="NDL58889.1"/>
    </source>
</evidence>
<proteinExistence type="inferred from homology"/>
<comment type="subcellular location">
    <subcellularLocation>
        <location evidence="1 7">Cell membrane</location>
        <topology evidence="1 7">Multi-pass membrane protein</topology>
    </subcellularLocation>
</comment>
<feature type="transmembrane region" description="Helical" evidence="7">
    <location>
        <begin position="253"/>
        <end position="275"/>
    </location>
</feature>
<name>A0A7K3M6G0_9ACTN</name>
<sequence length="334" mass="35918">MTASPAVSVVTARRPFTRVRNPWVLFLTRRVLRLLVSLALLVTLAFLMIHLVPGDPVRGALGLTAPAELVEARREALGLNDPLVVQYWTYVTSLFSGDLGISMTSGIPVYDTIAQRLPASASLGLMAFVVIMMLSIPLGLFMAVLTRGGRRRGVELGFTSTSATLAAIPEFLLAVGLIFVFGVTLGWLPVAGRGGPVSYVLPVIALSVGPALVMARIVRVEALAVLEQDFVRTARAKRLPRWRVYFRHAFPNALTSTLTISGLLLSSMVVGTVLVENVFAWPGMGMTIVQSILAKDYPLVQGAVLVYGGTVLLVNLVVDLMLAVVDPRSTIREA</sequence>
<keyword evidence="4 7" id="KW-0812">Transmembrane</keyword>
<evidence type="ECO:0000313" key="10">
    <source>
        <dbReference type="Proteomes" id="UP000460435"/>
    </source>
</evidence>